<feature type="domain" description="DUF6531" evidence="1">
    <location>
        <begin position="188"/>
        <end position="230"/>
    </location>
</feature>
<dbReference type="AlphaFoldDB" id="A0A918UFF5"/>
<proteinExistence type="predicted"/>
<evidence type="ECO:0000313" key="3">
    <source>
        <dbReference type="Proteomes" id="UP000622166"/>
    </source>
</evidence>
<dbReference type="Proteomes" id="UP000622166">
    <property type="component" value="Unassembled WGS sequence"/>
</dbReference>
<dbReference type="EMBL" id="BMVW01000003">
    <property type="protein sequence ID" value="GGZ04189.1"/>
    <property type="molecule type" value="Genomic_DNA"/>
</dbReference>
<evidence type="ECO:0000259" key="1">
    <source>
        <dbReference type="Pfam" id="PF20148"/>
    </source>
</evidence>
<gene>
    <name evidence="2" type="ORF">GCM10010365_23900</name>
</gene>
<dbReference type="InterPro" id="IPR045351">
    <property type="entry name" value="DUF6531"/>
</dbReference>
<sequence length="231" mass="24527">MVDEARHQRDDAARRAKDTMMGLVRLAPGPPGGWGLVKSMGRDMAEGLALNSMHMSMGALKALGETVGLVRMLNPTDPYNLTHPGQYLQNANGVLTGLASTVAHPERLVGIVKNQNWRDPAEALGSIAIDLLGGKGAGGAAKGGLKGAVKTGVKEAVEQGAKETARKSVRERLGDLARDLNCKVLRNEPVDMATGRMVLPQTDVTLPGSFPLEFTRTFESAYRNGGWFGPA</sequence>
<comment type="caution">
    <text evidence="2">The sequence shown here is derived from an EMBL/GenBank/DDBJ whole genome shotgun (WGS) entry which is preliminary data.</text>
</comment>
<accession>A0A918UFF5</accession>
<organism evidence="2 3">
    <name type="scientific">Streptomyces poonensis</name>
    <dbReference type="NCBI Taxonomy" id="68255"/>
    <lineage>
        <taxon>Bacteria</taxon>
        <taxon>Bacillati</taxon>
        <taxon>Actinomycetota</taxon>
        <taxon>Actinomycetes</taxon>
        <taxon>Kitasatosporales</taxon>
        <taxon>Streptomycetaceae</taxon>
        <taxon>Streptomyces</taxon>
    </lineage>
</organism>
<reference evidence="2" key="2">
    <citation type="submission" date="2020-09" db="EMBL/GenBank/DDBJ databases">
        <authorList>
            <person name="Sun Q."/>
            <person name="Ohkuma M."/>
        </authorList>
    </citation>
    <scope>NUCLEOTIDE SEQUENCE</scope>
    <source>
        <strain evidence="2">JCM 4815</strain>
    </source>
</reference>
<name>A0A918UFF5_9ACTN</name>
<protein>
    <recommendedName>
        <fullName evidence="1">DUF6531 domain-containing protein</fullName>
    </recommendedName>
</protein>
<reference evidence="2" key="1">
    <citation type="journal article" date="2014" name="Int. J. Syst. Evol. Microbiol.">
        <title>Complete genome sequence of Corynebacterium casei LMG S-19264T (=DSM 44701T), isolated from a smear-ripened cheese.</title>
        <authorList>
            <consortium name="US DOE Joint Genome Institute (JGI-PGF)"/>
            <person name="Walter F."/>
            <person name="Albersmeier A."/>
            <person name="Kalinowski J."/>
            <person name="Ruckert C."/>
        </authorList>
    </citation>
    <scope>NUCLEOTIDE SEQUENCE</scope>
    <source>
        <strain evidence="2">JCM 4815</strain>
    </source>
</reference>
<evidence type="ECO:0000313" key="2">
    <source>
        <dbReference type="EMBL" id="GGZ04189.1"/>
    </source>
</evidence>
<keyword evidence="3" id="KW-1185">Reference proteome</keyword>
<dbReference type="Pfam" id="PF20148">
    <property type="entry name" value="DUF6531"/>
    <property type="match status" value="1"/>
</dbReference>